<evidence type="ECO:0000256" key="7">
    <source>
        <dbReference type="ARBA" id="ARBA00023242"/>
    </source>
</evidence>
<feature type="compositionally biased region" description="Low complexity" evidence="8">
    <location>
        <begin position="183"/>
        <end position="197"/>
    </location>
</feature>
<keyword evidence="3" id="KW-0863">Zinc-finger</keyword>
<name>A0A8H4IQ42_9PEZI</name>
<evidence type="ECO:0000256" key="3">
    <source>
        <dbReference type="ARBA" id="ARBA00022771"/>
    </source>
</evidence>
<keyword evidence="7" id="KW-0539">Nucleus</keyword>
<keyword evidence="5" id="KW-0805">Transcription regulation</keyword>
<feature type="compositionally biased region" description="Polar residues" evidence="8">
    <location>
        <begin position="149"/>
        <end position="168"/>
    </location>
</feature>
<reference evidence="10" key="1">
    <citation type="submission" date="2020-04" db="EMBL/GenBank/DDBJ databases">
        <title>Genome Assembly and Annotation of Botryosphaeria dothidea sdau 11-99, a Latent Pathogen of Apple Fruit Ring Rot in China.</title>
        <authorList>
            <person name="Yu C."/>
            <person name="Diao Y."/>
            <person name="Lu Q."/>
            <person name="Zhao J."/>
            <person name="Cui S."/>
            <person name="Peng C."/>
            <person name="He B."/>
            <person name="Liu H."/>
        </authorList>
    </citation>
    <scope>NUCLEOTIDE SEQUENCE [LARGE SCALE GENOMIC DNA]</scope>
    <source>
        <strain evidence="10">Sdau11-99</strain>
    </source>
</reference>
<sequence length="520" mass="56515">MGAADAPLFSEESQNSVDSAKNDGEGISRDEALEESRDQANERSTPDTNMRSPSFESQQAESAASVQDAFSSFAAEVKAAAGNSGSGSQADAKDVQPDIDVAMADATEADPSEAIEALATRVIRKRGAPARSKANASTSSRPPKAPKKSQLTSNLENTTTSGDASEQTGSDKGDGTGREGSAHDAAAAAEGAPAVTEPEPRRSGRRAIRKTKIYAEEDSDAEFNPEPSLKSKEDMAPAKSQSKRGGGSRVWTADHLLQDPKSKLVKADILTILRDPRAWTSLNPEQQSRVISLLPNAPALAPDPADPTASLPDIPQQMLASNSAFRADISMFQDDLSEGRLDPDWQRDGLVAMERRARGEFDAWKEKEVESFWGQKQKLSYDVLAGESSKVKLETLVAAGCWEVGDVWLYTRTFGKGKHAVVVEKEATIASITEDNRIIFRFPDGQRKFSSATAGEDVETEALDSLAQLADKIIETDGRIGTWRHANVWKDIRSFRKNQDIGSLWEIREIHWARQQENSR</sequence>
<evidence type="ECO:0000313" key="10">
    <source>
        <dbReference type="EMBL" id="KAF4304402.1"/>
    </source>
</evidence>
<feature type="compositionally biased region" description="Basic and acidic residues" evidence="8">
    <location>
        <begin position="20"/>
        <end position="45"/>
    </location>
</feature>
<keyword evidence="11" id="KW-1185">Reference proteome</keyword>
<feature type="region of interest" description="Disordered" evidence="8">
    <location>
        <begin position="1"/>
        <end position="252"/>
    </location>
</feature>
<proteinExistence type="predicted"/>
<feature type="domain" description="DEUBAD" evidence="9">
    <location>
        <begin position="260"/>
        <end position="378"/>
    </location>
</feature>
<keyword evidence="2" id="KW-0479">Metal-binding</keyword>
<gene>
    <name evidence="10" type="ORF">GTA08_BOTSDO08215</name>
</gene>
<feature type="compositionally biased region" description="Low complexity" evidence="8">
    <location>
        <begin position="56"/>
        <end position="65"/>
    </location>
</feature>
<dbReference type="AlphaFoldDB" id="A0A8H4IQ42"/>
<comment type="subcellular location">
    <subcellularLocation>
        <location evidence="1">Nucleus</location>
    </subcellularLocation>
</comment>
<dbReference type="Proteomes" id="UP000572817">
    <property type="component" value="Unassembled WGS sequence"/>
</dbReference>
<feature type="compositionally biased region" description="Polar residues" evidence="8">
    <location>
        <begin position="46"/>
        <end position="55"/>
    </location>
</feature>
<dbReference type="InterPro" id="IPR044867">
    <property type="entry name" value="DEUBAD_dom"/>
</dbReference>
<dbReference type="GO" id="GO:0005634">
    <property type="term" value="C:nucleus"/>
    <property type="evidence" value="ECO:0007669"/>
    <property type="project" value="UniProtKB-SubCell"/>
</dbReference>
<evidence type="ECO:0000256" key="6">
    <source>
        <dbReference type="ARBA" id="ARBA00023163"/>
    </source>
</evidence>
<dbReference type="Pfam" id="PF13919">
    <property type="entry name" value="ASXH"/>
    <property type="match status" value="1"/>
</dbReference>
<dbReference type="PROSITE" id="PS51916">
    <property type="entry name" value="DEUBAD"/>
    <property type="match status" value="1"/>
</dbReference>
<dbReference type="EMBL" id="WWBZ02000051">
    <property type="protein sequence ID" value="KAF4304402.1"/>
    <property type="molecule type" value="Genomic_DNA"/>
</dbReference>
<evidence type="ECO:0000256" key="2">
    <source>
        <dbReference type="ARBA" id="ARBA00022723"/>
    </source>
</evidence>
<keyword evidence="6" id="KW-0804">Transcription</keyword>
<organism evidence="10 11">
    <name type="scientific">Botryosphaeria dothidea</name>
    <dbReference type="NCBI Taxonomy" id="55169"/>
    <lineage>
        <taxon>Eukaryota</taxon>
        <taxon>Fungi</taxon>
        <taxon>Dikarya</taxon>
        <taxon>Ascomycota</taxon>
        <taxon>Pezizomycotina</taxon>
        <taxon>Dothideomycetes</taxon>
        <taxon>Dothideomycetes incertae sedis</taxon>
        <taxon>Botryosphaeriales</taxon>
        <taxon>Botryosphaeriaceae</taxon>
        <taxon>Botryosphaeria</taxon>
    </lineage>
</organism>
<protein>
    <recommendedName>
        <fullName evidence="9">DEUBAD domain-containing protein</fullName>
    </recommendedName>
</protein>
<evidence type="ECO:0000313" key="11">
    <source>
        <dbReference type="Proteomes" id="UP000572817"/>
    </source>
</evidence>
<accession>A0A8H4IQ42</accession>
<dbReference type="InterPro" id="IPR028020">
    <property type="entry name" value="ASX_DEUBAD_dom"/>
</dbReference>
<feature type="compositionally biased region" description="Basic and acidic residues" evidence="8">
    <location>
        <begin position="169"/>
        <end position="182"/>
    </location>
</feature>
<evidence type="ECO:0000259" key="9">
    <source>
        <dbReference type="PROSITE" id="PS51916"/>
    </source>
</evidence>
<dbReference type="GO" id="GO:0008270">
    <property type="term" value="F:zinc ion binding"/>
    <property type="evidence" value="ECO:0007669"/>
    <property type="project" value="UniProtKB-KW"/>
</dbReference>
<feature type="compositionally biased region" description="Basic residues" evidence="8">
    <location>
        <begin position="203"/>
        <end position="212"/>
    </location>
</feature>
<evidence type="ECO:0000256" key="1">
    <source>
        <dbReference type="ARBA" id="ARBA00004123"/>
    </source>
</evidence>
<feature type="compositionally biased region" description="Low complexity" evidence="8">
    <location>
        <begin position="79"/>
        <end position="90"/>
    </location>
</feature>
<keyword evidence="4" id="KW-0862">Zinc</keyword>
<evidence type="ECO:0000256" key="8">
    <source>
        <dbReference type="SAM" id="MobiDB-lite"/>
    </source>
</evidence>
<evidence type="ECO:0000256" key="4">
    <source>
        <dbReference type="ARBA" id="ARBA00022833"/>
    </source>
</evidence>
<evidence type="ECO:0000256" key="5">
    <source>
        <dbReference type="ARBA" id="ARBA00023015"/>
    </source>
</evidence>
<comment type="caution">
    <text evidence="10">The sequence shown here is derived from an EMBL/GenBank/DDBJ whole genome shotgun (WGS) entry which is preliminary data.</text>
</comment>
<dbReference type="OrthoDB" id="2289918at2759"/>